<protein>
    <recommendedName>
        <fullName evidence="4">HTH lacI-type domain-containing protein</fullName>
    </recommendedName>
</protein>
<feature type="domain" description="HTH lacI-type" evidence="4">
    <location>
        <begin position="25"/>
        <end position="79"/>
    </location>
</feature>
<dbReference type="STRING" id="1612624.ADU59_28050"/>
<dbReference type="SUPFAM" id="SSF47413">
    <property type="entry name" value="lambda repressor-like DNA-binding domains"/>
    <property type="match status" value="1"/>
</dbReference>
<dbReference type="EMBL" id="LGLV01000022">
    <property type="protein sequence ID" value="OBZ92189.1"/>
    <property type="molecule type" value="Genomic_DNA"/>
</dbReference>
<dbReference type="Gene3D" id="3.40.50.2300">
    <property type="match status" value="2"/>
</dbReference>
<dbReference type="SMART" id="SM00354">
    <property type="entry name" value="HTH_LACI"/>
    <property type="match status" value="1"/>
</dbReference>
<dbReference type="SUPFAM" id="SSF53822">
    <property type="entry name" value="Periplasmic binding protein-like I"/>
    <property type="match status" value="1"/>
</dbReference>
<keyword evidence="1" id="KW-0805">Transcription regulation</keyword>
<name>A0A1C7NT72_9HYPH</name>
<dbReference type="Gene3D" id="1.10.260.40">
    <property type="entry name" value="lambda repressor-like DNA-binding domains"/>
    <property type="match status" value="1"/>
</dbReference>
<dbReference type="CDD" id="cd01392">
    <property type="entry name" value="HTH_LacI"/>
    <property type="match status" value="1"/>
</dbReference>
<dbReference type="PANTHER" id="PTHR30146:SF138">
    <property type="entry name" value="TRANSCRIPTIONAL REGULATORY PROTEIN"/>
    <property type="match status" value="1"/>
</dbReference>
<reference evidence="5 6" key="1">
    <citation type="journal article" date="2016" name="Syst. Appl. Microbiol.">
        <title>Pararhizobium polonicum sp. nov. isolated from tumors on stone fruit rootstocks.</title>
        <authorList>
            <person name="Pulawska J."/>
            <person name="Kuzmanovic N."/>
            <person name="Willems A."/>
            <person name="Pothier J.F."/>
        </authorList>
    </citation>
    <scope>NUCLEOTIDE SEQUENCE [LARGE SCALE GENOMIC DNA]</scope>
    <source>
        <strain evidence="5 6">F5.1</strain>
    </source>
</reference>
<dbReference type="InterPro" id="IPR010982">
    <property type="entry name" value="Lambda_DNA-bd_dom_sf"/>
</dbReference>
<keyword evidence="2" id="KW-0238">DNA-binding</keyword>
<dbReference type="InterPro" id="IPR046335">
    <property type="entry name" value="LacI/GalR-like_sensor"/>
</dbReference>
<keyword evidence="6" id="KW-1185">Reference proteome</keyword>
<dbReference type="Pfam" id="PF13377">
    <property type="entry name" value="Peripla_BP_3"/>
    <property type="match status" value="1"/>
</dbReference>
<comment type="caution">
    <text evidence="5">The sequence shown here is derived from an EMBL/GenBank/DDBJ whole genome shotgun (WGS) entry which is preliminary data.</text>
</comment>
<organism evidence="5 6">
    <name type="scientific">Pararhizobium polonicum</name>
    <dbReference type="NCBI Taxonomy" id="1612624"/>
    <lineage>
        <taxon>Bacteria</taxon>
        <taxon>Pseudomonadati</taxon>
        <taxon>Pseudomonadota</taxon>
        <taxon>Alphaproteobacteria</taxon>
        <taxon>Hyphomicrobiales</taxon>
        <taxon>Rhizobiaceae</taxon>
        <taxon>Rhizobium/Agrobacterium group</taxon>
        <taxon>Pararhizobium</taxon>
    </lineage>
</organism>
<evidence type="ECO:0000256" key="1">
    <source>
        <dbReference type="ARBA" id="ARBA00023015"/>
    </source>
</evidence>
<accession>A0A1C7NT72</accession>
<sequence>MITFLLSLSIAAGQNGTEKQLTRKATIKDVARAAGVSDMTVSRAANRPESVSVETRGKIFDAMESLGYKPNALARSMRRRSTHQIGYLTADLTITPNAIMAQSAGQTFAEAGYRQIIAISNGQLELEHKFLEQFQSGIVDGMIPMISDESSQKTVDLLQNCGVPIVAIDRDLPFTVDAVLSDHRAPMIKAVKYLHDIGHRDIALLCSPQTMRPGRIRSAAFVEAAQQLGHTDPEARVFSMPQRPEEAFAATQFLLSRADRPTALIAAANQLTFGVLQAIQSLGMSIPCDVSVIGADDTIVSPLFRPALTMISRDLVEIGKAAAGLLIERLRQPETAVGRILMLGSDVVLRDSCSSPQKKK</sequence>
<dbReference type="PANTHER" id="PTHR30146">
    <property type="entry name" value="LACI-RELATED TRANSCRIPTIONAL REPRESSOR"/>
    <property type="match status" value="1"/>
</dbReference>
<proteinExistence type="predicted"/>
<dbReference type="InterPro" id="IPR028082">
    <property type="entry name" value="Peripla_BP_I"/>
</dbReference>
<dbReference type="InterPro" id="IPR000843">
    <property type="entry name" value="HTH_LacI"/>
</dbReference>
<dbReference type="Proteomes" id="UP000093111">
    <property type="component" value="Unassembled WGS sequence"/>
</dbReference>
<dbReference type="GO" id="GO:0003700">
    <property type="term" value="F:DNA-binding transcription factor activity"/>
    <property type="evidence" value="ECO:0007669"/>
    <property type="project" value="TreeGrafter"/>
</dbReference>
<dbReference type="AlphaFoldDB" id="A0A1C7NT72"/>
<dbReference type="GO" id="GO:0000976">
    <property type="term" value="F:transcription cis-regulatory region binding"/>
    <property type="evidence" value="ECO:0007669"/>
    <property type="project" value="TreeGrafter"/>
</dbReference>
<gene>
    <name evidence="5" type="ORF">ADU59_28050</name>
</gene>
<evidence type="ECO:0000256" key="2">
    <source>
        <dbReference type="ARBA" id="ARBA00023125"/>
    </source>
</evidence>
<evidence type="ECO:0000259" key="4">
    <source>
        <dbReference type="PROSITE" id="PS50932"/>
    </source>
</evidence>
<dbReference type="OrthoDB" id="7170131at2"/>
<keyword evidence="3" id="KW-0804">Transcription</keyword>
<dbReference type="RefSeq" id="WP_068958905.1">
    <property type="nucleotide sequence ID" value="NZ_LGLV01000022.1"/>
</dbReference>
<dbReference type="PROSITE" id="PS50932">
    <property type="entry name" value="HTH_LACI_2"/>
    <property type="match status" value="1"/>
</dbReference>
<evidence type="ECO:0000313" key="6">
    <source>
        <dbReference type="Proteomes" id="UP000093111"/>
    </source>
</evidence>
<evidence type="ECO:0000313" key="5">
    <source>
        <dbReference type="EMBL" id="OBZ92189.1"/>
    </source>
</evidence>
<dbReference type="Pfam" id="PF00356">
    <property type="entry name" value="LacI"/>
    <property type="match status" value="1"/>
</dbReference>
<evidence type="ECO:0000256" key="3">
    <source>
        <dbReference type="ARBA" id="ARBA00023163"/>
    </source>
</evidence>